<evidence type="ECO:0000256" key="5">
    <source>
        <dbReference type="ARBA" id="ARBA00023315"/>
    </source>
</evidence>
<evidence type="ECO:0000256" key="1">
    <source>
        <dbReference type="ARBA" id="ARBA00012468"/>
    </source>
</evidence>
<dbReference type="SUPFAM" id="SSF54001">
    <property type="entry name" value="Cysteine proteinases"/>
    <property type="match status" value="1"/>
</dbReference>
<evidence type="ECO:0000313" key="8">
    <source>
        <dbReference type="Proteomes" id="UP000242715"/>
    </source>
</evidence>
<dbReference type="Gene3D" id="3.90.70.30">
    <property type="entry name" value="Phytochelatin synthase, N-terminal domain"/>
    <property type="match status" value="1"/>
</dbReference>
<keyword evidence="2" id="KW-0104">Cadmium</keyword>
<dbReference type="OrthoDB" id="448954at2759"/>
<keyword evidence="5" id="KW-0012">Acyltransferase</keyword>
<dbReference type="GO" id="GO:0010273">
    <property type="term" value="P:detoxification of copper ion"/>
    <property type="evidence" value="ECO:0007669"/>
    <property type="project" value="TreeGrafter"/>
</dbReference>
<organism evidence="7 8">
    <name type="scientific">Trifolium subterraneum</name>
    <name type="common">Subterranean clover</name>
    <dbReference type="NCBI Taxonomy" id="3900"/>
    <lineage>
        <taxon>Eukaryota</taxon>
        <taxon>Viridiplantae</taxon>
        <taxon>Streptophyta</taxon>
        <taxon>Embryophyta</taxon>
        <taxon>Tracheophyta</taxon>
        <taxon>Spermatophyta</taxon>
        <taxon>Magnoliopsida</taxon>
        <taxon>eudicotyledons</taxon>
        <taxon>Gunneridae</taxon>
        <taxon>Pentapetalae</taxon>
        <taxon>rosids</taxon>
        <taxon>fabids</taxon>
        <taxon>Fabales</taxon>
        <taxon>Fabaceae</taxon>
        <taxon>Papilionoideae</taxon>
        <taxon>50 kb inversion clade</taxon>
        <taxon>NPAAA clade</taxon>
        <taxon>Hologalegina</taxon>
        <taxon>IRL clade</taxon>
        <taxon>Trifolieae</taxon>
        <taxon>Trifolium</taxon>
    </lineage>
</organism>
<dbReference type="EMBL" id="DF973972">
    <property type="protein sequence ID" value="GAU43432.1"/>
    <property type="molecule type" value="Genomic_DNA"/>
</dbReference>
<dbReference type="AlphaFoldDB" id="A0A2Z6P4M2"/>
<dbReference type="EC" id="2.3.2.15" evidence="1"/>
<evidence type="ECO:0000259" key="6">
    <source>
        <dbReference type="PROSITE" id="PS51443"/>
    </source>
</evidence>
<dbReference type="GO" id="GO:0098849">
    <property type="term" value="P:cellular detoxification of cadmium ion"/>
    <property type="evidence" value="ECO:0007669"/>
    <property type="project" value="TreeGrafter"/>
</dbReference>
<name>A0A2Z6P4M2_TRISU</name>
<dbReference type="InterPro" id="IPR038765">
    <property type="entry name" value="Papain-like_cys_pep_sf"/>
</dbReference>
<dbReference type="GO" id="GO:0046872">
    <property type="term" value="F:metal ion binding"/>
    <property type="evidence" value="ECO:0007669"/>
    <property type="project" value="UniProtKB-KW"/>
</dbReference>
<evidence type="ECO:0000256" key="4">
    <source>
        <dbReference type="ARBA" id="ARBA00022723"/>
    </source>
</evidence>
<keyword evidence="8" id="KW-1185">Reference proteome</keyword>
<dbReference type="InterPro" id="IPR015407">
    <property type="entry name" value="Phytochelatin_synthase_C"/>
</dbReference>
<dbReference type="Pfam" id="PF09328">
    <property type="entry name" value="Phytochelatin_C"/>
    <property type="match status" value="1"/>
</dbReference>
<evidence type="ECO:0000256" key="2">
    <source>
        <dbReference type="ARBA" id="ARBA00022539"/>
    </source>
</evidence>
<proteinExistence type="predicted"/>
<dbReference type="GO" id="GO:0016756">
    <property type="term" value="F:glutathione gamma-glutamylcysteinyltransferase activity"/>
    <property type="evidence" value="ECO:0007669"/>
    <property type="project" value="UniProtKB-EC"/>
</dbReference>
<keyword evidence="3" id="KW-0808">Transferase</keyword>
<dbReference type="InterPro" id="IPR040409">
    <property type="entry name" value="PCS-like"/>
</dbReference>
<dbReference type="GO" id="GO:0046938">
    <property type="term" value="P:phytochelatin biosynthetic process"/>
    <property type="evidence" value="ECO:0007669"/>
    <property type="project" value="InterPro"/>
</dbReference>
<dbReference type="PANTHER" id="PTHR33447:SF2">
    <property type="entry name" value="GLUTATHIONE GAMMA-GLUTAMYLCYSTEINYLTRANSFERASE"/>
    <property type="match status" value="1"/>
</dbReference>
<dbReference type="Proteomes" id="UP000242715">
    <property type="component" value="Unassembled WGS sequence"/>
</dbReference>
<dbReference type="InterPro" id="IPR038156">
    <property type="entry name" value="PCS_N_sf"/>
</dbReference>
<feature type="domain" description="Peptidase C83" evidence="6">
    <location>
        <begin position="1"/>
        <end position="230"/>
    </location>
</feature>
<protein>
    <recommendedName>
        <fullName evidence="1">glutathione gamma-glutamylcysteinyltransferase</fullName>
        <ecNumber evidence="1">2.3.2.15</ecNumber>
    </recommendedName>
</protein>
<evidence type="ECO:0000256" key="3">
    <source>
        <dbReference type="ARBA" id="ARBA00022679"/>
    </source>
</evidence>
<evidence type="ECO:0000313" key="7">
    <source>
        <dbReference type="EMBL" id="GAU43432.1"/>
    </source>
</evidence>
<sequence length="429" mass="47278">MAMAGLYRRLLPSPPSVDFASSHGKQLFLEAIQNGTMEGFYKLVSYFQTQSEPAFCGLASLSMVLNALAIDPGRKWKGPWRWFDESMLDCCEPLETVKARGISFGKLVCLAHCAGAKVDAFHASQTSINDFRKYVIKCSTSDDCHVISSYHRAALKQSCKHESWNSIAKFLMDDVPFLLKSEDVKDIHKVLSVIFTSLPSNFEEFIKWVAEIRRREDGDSSLSAEEKTRLAVKEEVLRQVQETRLFKHVSSFLSSSCGRQAITSGDGDTLPVIAASVCCQGAEILDGKLSSPAAAYCCPETCTKCWKAEDDKSITMVSGTVVNGNTEQGVDVLIPSSSGKLCCTCSSKKNISMHPASTDVLTVLILSLPSTTWAGITDEKLLREIHDLVSTENLSTLLQEEVLHLRNQLHILKRCQEGKVDEDLGAPSY</sequence>
<keyword evidence="4" id="KW-0479">Metal-binding</keyword>
<gene>
    <name evidence="7" type="ORF">TSUD_334950</name>
</gene>
<dbReference type="PANTHER" id="PTHR33447">
    <property type="entry name" value="GLUTATHIONE GAMMA-GLUTAMYLCYSTEINYLTRANSFERASE"/>
    <property type="match status" value="1"/>
</dbReference>
<reference evidence="8" key="1">
    <citation type="journal article" date="2017" name="Front. Plant Sci.">
        <title>Climate Clever Clovers: New Paradigm to Reduce the Environmental Footprint of Ruminants by Breeding Low Methanogenic Forages Utilizing Haplotype Variation.</title>
        <authorList>
            <person name="Kaur P."/>
            <person name="Appels R."/>
            <person name="Bayer P.E."/>
            <person name="Keeble-Gagnere G."/>
            <person name="Wang J."/>
            <person name="Hirakawa H."/>
            <person name="Shirasawa K."/>
            <person name="Vercoe P."/>
            <person name="Stefanova K."/>
            <person name="Durmic Z."/>
            <person name="Nichols P."/>
            <person name="Revell C."/>
            <person name="Isobe S.N."/>
            <person name="Edwards D."/>
            <person name="Erskine W."/>
        </authorList>
    </citation>
    <scope>NUCLEOTIDE SEQUENCE [LARGE SCALE GENOMIC DNA]</scope>
    <source>
        <strain evidence="8">cv. Daliak</strain>
    </source>
</reference>
<accession>A0A2Z6P4M2</accession>
<dbReference type="InterPro" id="IPR007719">
    <property type="entry name" value="PCS_N"/>
</dbReference>
<dbReference type="Pfam" id="PF05023">
    <property type="entry name" value="Phytochelatin"/>
    <property type="match status" value="1"/>
</dbReference>
<dbReference type="PROSITE" id="PS51443">
    <property type="entry name" value="PCS"/>
    <property type="match status" value="1"/>
</dbReference>